<dbReference type="InterPro" id="IPR050865">
    <property type="entry name" value="BEACH_Domain"/>
</dbReference>
<dbReference type="Gene3D" id="2.130.10.10">
    <property type="entry name" value="YVTN repeat-like/Quinoprotein amine dehydrogenase"/>
    <property type="match status" value="2"/>
</dbReference>
<gene>
    <name evidence="7" type="ORF">MARPO_0056s0137</name>
</gene>
<feature type="region of interest" description="Disordered" evidence="4">
    <location>
        <begin position="1626"/>
        <end position="1649"/>
    </location>
</feature>
<dbReference type="Gene3D" id="1.10.1540.10">
    <property type="entry name" value="BEACH domain"/>
    <property type="match status" value="1"/>
</dbReference>
<feature type="region of interest" description="Disordered" evidence="4">
    <location>
        <begin position="3142"/>
        <end position="3185"/>
    </location>
</feature>
<dbReference type="Pfam" id="PF14844">
    <property type="entry name" value="PH_BEACH"/>
    <property type="match status" value="1"/>
</dbReference>
<feature type="compositionally biased region" description="Polar residues" evidence="4">
    <location>
        <begin position="3171"/>
        <end position="3183"/>
    </location>
</feature>
<feature type="compositionally biased region" description="Basic and acidic residues" evidence="4">
    <location>
        <begin position="2405"/>
        <end position="2417"/>
    </location>
</feature>
<dbReference type="SMART" id="SM00320">
    <property type="entry name" value="WD40"/>
    <property type="match status" value="4"/>
</dbReference>
<feature type="domain" description="BEACH" evidence="5">
    <location>
        <begin position="2496"/>
        <end position="2785"/>
    </location>
</feature>
<dbReference type="InterPro" id="IPR036322">
    <property type="entry name" value="WD40_repeat_dom_sf"/>
</dbReference>
<evidence type="ECO:0000256" key="1">
    <source>
        <dbReference type="ARBA" id="ARBA00022574"/>
    </source>
</evidence>
<dbReference type="SUPFAM" id="SSF50978">
    <property type="entry name" value="WD40 repeat-like"/>
    <property type="match status" value="1"/>
</dbReference>
<feature type="compositionally biased region" description="Low complexity" evidence="4">
    <location>
        <begin position="1626"/>
        <end position="1647"/>
    </location>
</feature>
<feature type="compositionally biased region" description="Low complexity" evidence="4">
    <location>
        <begin position="140"/>
        <end position="151"/>
    </location>
</feature>
<dbReference type="Pfam" id="PF02138">
    <property type="entry name" value="Beach"/>
    <property type="match status" value="1"/>
</dbReference>
<feature type="compositionally biased region" description="Basic and acidic residues" evidence="4">
    <location>
        <begin position="9"/>
        <end position="20"/>
    </location>
</feature>
<feature type="repeat" description="WD" evidence="3">
    <location>
        <begin position="2941"/>
        <end position="2974"/>
    </location>
</feature>
<dbReference type="PROSITE" id="PS50294">
    <property type="entry name" value="WD_REPEATS_REGION"/>
    <property type="match status" value="1"/>
</dbReference>
<dbReference type="InterPro" id="IPR011993">
    <property type="entry name" value="PH-like_dom_sf"/>
</dbReference>
<feature type="region of interest" description="Disordered" evidence="4">
    <location>
        <begin position="2397"/>
        <end position="2425"/>
    </location>
</feature>
<dbReference type="EMBL" id="KZ772728">
    <property type="protein sequence ID" value="PTQ37696.1"/>
    <property type="molecule type" value="Genomic_DNA"/>
</dbReference>
<dbReference type="InterPro" id="IPR000409">
    <property type="entry name" value="BEACH_dom"/>
</dbReference>
<feature type="compositionally biased region" description="Basic and acidic residues" evidence="4">
    <location>
        <begin position="3142"/>
        <end position="3160"/>
    </location>
</feature>
<proteinExistence type="predicted"/>
<feature type="region of interest" description="Disordered" evidence="4">
    <location>
        <begin position="1"/>
        <end position="249"/>
    </location>
</feature>
<feature type="compositionally biased region" description="Polar residues" evidence="4">
    <location>
        <begin position="1211"/>
        <end position="1221"/>
    </location>
</feature>
<dbReference type="CDD" id="cd01201">
    <property type="entry name" value="PH_BEACH"/>
    <property type="match status" value="1"/>
</dbReference>
<dbReference type="FunFam" id="1.10.1540.10:FF:000001">
    <property type="entry name" value="neurobeachin isoform X1"/>
    <property type="match status" value="1"/>
</dbReference>
<feature type="compositionally biased region" description="Polar residues" evidence="4">
    <location>
        <begin position="2291"/>
        <end position="2300"/>
    </location>
</feature>
<organism evidence="7 8">
    <name type="scientific">Marchantia polymorpha</name>
    <name type="common">Common liverwort</name>
    <name type="synonym">Marchantia aquatica</name>
    <dbReference type="NCBI Taxonomy" id="3197"/>
    <lineage>
        <taxon>Eukaryota</taxon>
        <taxon>Viridiplantae</taxon>
        <taxon>Streptophyta</taxon>
        <taxon>Embryophyta</taxon>
        <taxon>Marchantiophyta</taxon>
        <taxon>Marchantiopsida</taxon>
        <taxon>Marchantiidae</taxon>
        <taxon>Marchantiales</taxon>
        <taxon>Marchantiaceae</taxon>
        <taxon>Marchantia</taxon>
    </lineage>
</organism>
<keyword evidence="1 3" id="KW-0853">WD repeat</keyword>
<dbReference type="PROSITE" id="PS50197">
    <property type="entry name" value="BEACH"/>
    <property type="match status" value="1"/>
</dbReference>
<evidence type="ECO:0000259" key="6">
    <source>
        <dbReference type="PROSITE" id="PS51783"/>
    </source>
</evidence>
<feature type="compositionally biased region" description="Polar residues" evidence="4">
    <location>
        <begin position="88"/>
        <end position="98"/>
    </location>
</feature>
<dbReference type="InterPro" id="IPR013320">
    <property type="entry name" value="ConA-like_dom_sf"/>
</dbReference>
<evidence type="ECO:0000313" key="8">
    <source>
        <dbReference type="Proteomes" id="UP000244005"/>
    </source>
</evidence>
<dbReference type="CDD" id="cd06071">
    <property type="entry name" value="Beach"/>
    <property type="match status" value="1"/>
</dbReference>
<dbReference type="Pfam" id="PF00400">
    <property type="entry name" value="WD40"/>
    <property type="match status" value="1"/>
</dbReference>
<feature type="compositionally biased region" description="Low complexity" evidence="4">
    <location>
        <begin position="1200"/>
        <end position="1210"/>
    </location>
</feature>
<name>A0A2R6WV18_MARPO</name>
<dbReference type="InterPro" id="IPR031570">
    <property type="entry name" value="NBEA/BDCP_DUF4704"/>
</dbReference>
<dbReference type="InterPro" id="IPR001680">
    <property type="entry name" value="WD40_rpt"/>
</dbReference>
<dbReference type="SMART" id="SM01026">
    <property type="entry name" value="Beach"/>
    <property type="match status" value="1"/>
</dbReference>
<dbReference type="PROSITE" id="PS51783">
    <property type="entry name" value="PH_BEACH"/>
    <property type="match status" value="1"/>
</dbReference>
<dbReference type="Gene3D" id="2.30.29.30">
    <property type="entry name" value="Pleckstrin-homology domain (PH domain)/Phosphotyrosine-binding domain (PTB)"/>
    <property type="match status" value="1"/>
</dbReference>
<accession>A0A2R6WV18</accession>
<evidence type="ECO:0000256" key="2">
    <source>
        <dbReference type="ARBA" id="ARBA00022737"/>
    </source>
</evidence>
<keyword evidence="8" id="KW-1185">Reference proteome</keyword>
<evidence type="ECO:0000259" key="5">
    <source>
        <dbReference type="PROSITE" id="PS50197"/>
    </source>
</evidence>
<evidence type="ECO:0000256" key="3">
    <source>
        <dbReference type="PROSITE-ProRule" id="PRU00221"/>
    </source>
</evidence>
<evidence type="ECO:0000313" key="7">
    <source>
        <dbReference type="EMBL" id="PTQ37696.1"/>
    </source>
</evidence>
<dbReference type="Gramene" id="Mp6g16270.1">
    <property type="protein sequence ID" value="Mp6g16270.1.cds"/>
    <property type="gene ID" value="Mp6g16270"/>
</dbReference>
<dbReference type="InterPro" id="IPR015943">
    <property type="entry name" value="WD40/YVTN_repeat-like_dom_sf"/>
</dbReference>
<feature type="compositionally biased region" description="Polar residues" evidence="4">
    <location>
        <begin position="2317"/>
        <end position="2333"/>
    </location>
</feature>
<reference evidence="8" key="1">
    <citation type="journal article" date="2017" name="Cell">
        <title>Insights into land plant evolution garnered from the Marchantia polymorpha genome.</title>
        <authorList>
            <person name="Bowman J.L."/>
            <person name="Kohchi T."/>
            <person name="Yamato K.T."/>
            <person name="Jenkins J."/>
            <person name="Shu S."/>
            <person name="Ishizaki K."/>
            <person name="Yamaoka S."/>
            <person name="Nishihama R."/>
            <person name="Nakamura Y."/>
            <person name="Berger F."/>
            <person name="Adam C."/>
            <person name="Aki S.S."/>
            <person name="Althoff F."/>
            <person name="Araki T."/>
            <person name="Arteaga-Vazquez M.A."/>
            <person name="Balasubrmanian S."/>
            <person name="Barry K."/>
            <person name="Bauer D."/>
            <person name="Boehm C.R."/>
            <person name="Briginshaw L."/>
            <person name="Caballero-Perez J."/>
            <person name="Catarino B."/>
            <person name="Chen F."/>
            <person name="Chiyoda S."/>
            <person name="Chovatia M."/>
            <person name="Davies K.M."/>
            <person name="Delmans M."/>
            <person name="Demura T."/>
            <person name="Dierschke T."/>
            <person name="Dolan L."/>
            <person name="Dorantes-Acosta A.E."/>
            <person name="Eklund D.M."/>
            <person name="Florent S.N."/>
            <person name="Flores-Sandoval E."/>
            <person name="Fujiyama A."/>
            <person name="Fukuzawa H."/>
            <person name="Galik B."/>
            <person name="Grimanelli D."/>
            <person name="Grimwood J."/>
            <person name="Grossniklaus U."/>
            <person name="Hamada T."/>
            <person name="Haseloff J."/>
            <person name="Hetherington A.J."/>
            <person name="Higo A."/>
            <person name="Hirakawa Y."/>
            <person name="Hundley H.N."/>
            <person name="Ikeda Y."/>
            <person name="Inoue K."/>
            <person name="Inoue S.I."/>
            <person name="Ishida S."/>
            <person name="Jia Q."/>
            <person name="Kakita M."/>
            <person name="Kanazawa T."/>
            <person name="Kawai Y."/>
            <person name="Kawashima T."/>
            <person name="Kennedy M."/>
            <person name="Kinose K."/>
            <person name="Kinoshita T."/>
            <person name="Kohara Y."/>
            <person name="Koide E."/>
            <person name="Komatsu K."/>
            <person name="Kopischke S."/>
            <person name="Kubo M."/>
            <person name="Kyozuka J."/>
            <person name="Lagercrantz U."/>
            <person name="Lin S.S."/>
            <person name="Lindquist E."/>
            <person name="Lipzen A.M."/>
            <person name="Lu C.W."/>
            <person name="De Luna E."/>
            <person name="Martienssen R.A."/>
            <person name="Minamino N."/>
            <person name="Mizutani M."/>
            <person name="Mizutani M."/>
            <person name="Mochizuki N."/>
            <person name="Monte I."/>
            <person name="Mosher R."/>
            <person name="Nagasaki H."/>
            <person name="Nakagami H."/>
            <person name="Naramoto S."/>
            <person name="Nishitani K."/>
            <person name="Ohtani M."/>
            <person name="Okamoto T."/>
            <person name="Okumura M."/>
            <person name="Phillips J."/>
            <person name="Pollak B."/>
            <person name="Reinders A."/>
            <person name="Rovekamp M."/>
            <person name="Sano R."/>
            <person name="Sawa S."/>
            <person name="Schmid M.W."/>
            <person name="Shirakawa M."/>
            <person name="Solano R."/>
            <person name="Spunde A."/>
            <person name="Suetsugu N."/>
            <person name="Sugano S."/>
            <person name="Sugiyama A."/>
            <person name="Sun R."/>
            <person name="Suzuki Y."/>
            <person name="Takenaka M."/>
            <person name="Takezawa D."/>
            <person name="Tomogane H."/>
            <person name="Tsuzuki M."/>
            <person name="Ueda T."/>
            <person name="Umeda M."/>
            <person name="Ward J.M."/>
            <person name="Watanabe Y."/>
            <person name="Yazaki K."/>
            <person name="Yokoyama R."/>
            <person name="Yoshitake Y."/>
            <person name="Yotsui I."/>
            <person name="Zachgo S."/>
            <person name="Schmutz J."/>
        </authorList>
    </citation>
    <scope>NUCLEOTIDE SEQUENCE [LARGE SCALE GENOMIC DNA]</scope>
    <source>
        <strain evidence="8">Tak-1</strain>
    </source>
</reference>
<feature type="compositionally biased region" description="Basic and acidic residues" evidence="4">
    <location>
        <begin position="60"/>
        <end position="72"/>
    </location>
</feature>
<dbReference type="PANTHER" id="PTHR13743:SF157">
    <property type="entry name" value="BEACH DOMAIN-CONTAINING PROTEIN C2"/>
    <property type="match status" value="1"/>
</dbReference>
<sequence>MEGADSDVLEGRGVEVKAKEEEEEAAAADAGNESKEGQIDAGAGSRSNASGQDPEGEQCGEEKLGGGIKADDGAGEEVGAPPARDAAESQSLDKSSVTGKEVMTVSTGEDHSLPESPMAFSTPSSQAESRGYSRHALVESARSISSTASISEYTEDEDEGTSQCSTGLENSPLTAAGREDQMQASERRMPASYGSLDRDGDHGFEQVSLQDPGGTETSDSRLNSIERRSSPVVVDYRGPGRTNSEDRHRDVGSKEIEIVMVDEQEQNVDRFVGREISTPTKGRISDVSLTSLETPQGSPQSEPYIRDTTGSSRFRYNQSFTQKADLFNQNGSFFETQLHAGTFENFLYPQGNLPNLAKVLPKTSPELMHLIDSAIQNTDLYSLLRLKRVVAGEDHLAISGEVKKDTDSVAAIVVDVLLAKMGIDGSQKASEGSPPKIMLSAGAAIVAAKLLPWLPCEEQSEEIASPRTRMAKGLALVLQSCTRNRAMCSAAGLLQVLLETVRDIFTVEVAEETPDESWDSTPLLDALEALGSHCMTVMDLREWLSTAVVSIPTGKSTDLVLSLERAMVGEETRGPSYTFEFDGESSGLLGPAESRWPFMNGYAIATWLFIESFADTVNTAAAAAAIAAAAAAKTGKSSAMSAAAAASALAGEGMAHMPRLFSFLSADNHGVEAYFHGQFLVVETANGRGKKASMHFTHAFKPRQWYFIGLEHTYKQTLLGKTESEVRLYVDGQLYETRPLEYPRVSRALGFCCIGTNPPPAMAGLQRRRRQCPLFAEMGPVYIFKETIGPDRMARLAARGGDALPSFNAGAGVPWFANSEQAFAAATDSATLDIELGPRLHLLYHPKLLMGRLCPDASPSGASGLHRKPAEVLGHVHLAVRTRPTEALWAMGEGGPMALLPLTVGAVDKDSFLPVIGDVDLSAAVAMLSAPIFRILSVAFQHPGNAEEMARSYAPRLLAYLLGHLVSVPALGEAKGRFVDQVRTEERDEELVSAVVSLAQAPKNNFGLKVQLYGTLLLDLKLWYRCAYGLQKKLLSTLADLAFTEALTMRGANAVQLLLDGCRRCYWVIPEADSLHLYAGGRSSRPVGELNALVDELLVVVELLVGSAPLPLSGADVSSLVQFVLDCPQPNQVARVLHLIYRLVVQPNSGRAALFAETLLASGAVEMLLILLQREADLLEPISGILTVEDNTSEASVTISESSRSNSAASLTQNEGGSEISSLGEDSAPRPEQISDVPSGLPPIKVRGSGSTKSLADKSRPRLPSLRIDVPGQKKYAGRNLGGISLSISADTARNNFRNVDSGDGIMVGVVSLVGALISGGFLKLISFSSAATIASGKNSSENASLGEGGIGIAVGIGTWMMYALRQAFEAAPKRLLTDNVYSVILHAVVRLEMGSLASQDRLMLYDSGHRFEHVDLLLVLLQSLPFASPTLQHRALQDILFLGCIHPENRSILTAMPEWPEWLLEVLISNYEVVPGTRPDGLVSFEDVEELVYSFITIMLEYSMRLKDGWKDVEAMVHCAEWLAMIGGSSIGEQRLRREESLPIIKRKLLGGLLDFAARELRLQTQVVATAAAGVAAEGLSPRAARAEAEAVAQLSMSLAENALVVLMLVEDHLRLQCQVYGSNSLGSTTGQSTSPGTRPPSSEGSYDFAENPVLRRVSSSYDKSINSLLDLPSPRRYANGNEPSGVSLEVLASMADANGHISAAAMERLTASTAAEPYEAVRGAFVSFGTCGPELGDGWKRRSRMWYGVGLPAPNTALEGGGGGWKVWKTSVERDEHGEWVDLPLVRKCVAMLQSLLLDDSGPGGGGVGFGGGAGTGSGGAHALQQLLDSDQIFFTMLRMVLLSLREEDKGDLSAKRDAPTEIVRQISKFSLDPTLPSESLHALTMKKAKTSLLWCILAPLITMPLSEARRQRVLVAVCILYSEIWHAVSRDRVVLRKHYVETIFPPFTALLRRWRPLLSGTHELTDADGQSPLSVEDRSIDSNTLPLEASLSMISPAWAATFASPPAAMALAMAAAGVGGGEAITPKTMFGKRELDPTERKTFRLRSFQKLPDSPKPSAPPKDKASGKAAAAAAAREQERNAKIGSGRGLGAVAMATSTHRRNLGDKERAKRWNLLESMNTAWDDCSFLTATSTVDPPGKYFSKLQGILHALVETASTLRTAEMKRRALSAAADEFGAAVGAHSWKSLTHRLLEIEALFGLLEQQIGHPQQVFWKLDSMENSMRMRRRLKRNYKGTDHHGAAADFEEVEEVTTPKAKIVDADAAFAGTPLPAGAPKLMPESNMLEDTGIQSSRNSVGDSEERKEESQAIDNGPQDPSANTSEGGGVTSSTAVHSSLSMAAAAAAIVTEPKEKLLLEIPGAMVQPLKVLRGRFQVTTKRICFMIDDRVHVDESGIASLDDDEGPRSSTDHFEKEGATGTVQRNEGAKDRLWPLSVLWEIHSRRYLLRRSALELFMVDRSNFFFNFGTEDNRKKVYKALVQARPPHLNHIYASTQRPESLLKRTQLMERWARHEISNFEYLMQLNTLAGRSYNDLTQYPVFPWILSDYTSKVLNLDDPNVYRDLSKPVGALNPSRLEKFLERYDNFDDPVIPKFHYGSHYSSAGTVLYYLVRMEPFSTLSIDIQGGKFDHADRMFFDMSSTWNGVLEDMSDVKELVPELFYMPEILVNKNEVYLGKTQKGEVLGNVKLPPWAANDVDFVQKHRAALESEYVSANLHKWIDLIFGYKQRGKDAVASTNVFFYMTYEGAVDIDKITDPILRKATQDQITYFGQTPSQLLTTPHIKRMALEEVLHLQTIFRNPKATKIYVIPSPERLNVPAAKLCVSRDSIVTIGMDAPACTVASHRWQPNTPDGRGTPFLFQHGKSHASASSGAFIRMFRGQTAATADEVGYPRAVALAAPGIDPGAVVDISPDGRHLFTGGHADNTLKVVSTENARVIESASGHYAAITCVASSPDGSVLVTGSRDATAIIWRIHGNSGSVISGSNTVSDPTLVAAAASVGPTNAEGGDTGGGVDGRRRRIEGPVHVLRGHVDELLCCTVNADLDLVVTSSLGRGVLLHSITRGRLLQKLPIGRADIIAVSSEGNIVLWDKLQRIVHAFTINGTSIAAKVFQPTEGSITSMIFSTDGLHIVMATSQSRSVDPDSLWRGKRVHESDSDQKGAVDPSCRYETGQETNSGMENGQHQGVEVTDADPAPTIIIFKTYTLEVVHRFCLQNGQDVTAMAMNDDNTNLLVSTANGQLLVFTDPVLSVKVVDQMLRLGWEGGGLAGYLT</sequence>
<feature type="domain" description="BEACH-type PH" evidence="6">
    <location>
        <begin position="2351"/>
        <end position="2481"/>
    </location>
</feature>
<dbReference type="PANTHER" id="PTHR13743">
    <property type="entry name" value="BEIGE/BEACH-RELATED"/>
    <property type="match status" value="1"/>
</dbReference>
<dbReference type="PROSITE" id="PS50082">
    <property type="entry name" value="WD_REPEATS_2"/>
    <property type="match status" value="1"/>
</dbReference>
<dbReference type="Proteomes" id="UP000244005">
    <property type="component" value="Unassembled WGS sequence"/>
</dbReference>
<protein>
    <recommendedName>
        <fullName evidence="9">DUF4704 domain-containing protein</fullName>
    </recommendedName>
</protein>
<dbReference type="SUPFAM" id="SSF50729">
    <property type="entry name" value="PH domain-like"/>
    <property type="match status" value="1"/>
</dbReference>
<dbReference type="InterPro" id="IPR023362">
    <property type="entry name" value="PH-BEACH_dom"/>
</dbReference>
<dbReference type="SUPFAM" id="SSF81837">
    <property type="entry name" value="BEACH domain"/>
    <property type="match status" value="1"/>
</dbReference>
<feature type="compositionally biased region" description="Polar residues" evidence="4">
    <location>
        <begin position="161"/>
        <end position="173"/>
    </location>
</feature>
<dbReference type="Pfam" id="PF15787">
    <property type="entry name" value="DUF4704"/>
    <property type="match status" value="2"/>
</dbReference>
<feature type="compositionally biased region" description="Basic and acidic residues" evidence="4">
    <location>
        <begin position="177"/>
        <end position="189"/>
    </location>
</feature>
<dbReference type="SUPFAM" id="SSF49899">
    <property type="entry name" value="Concanavalin A-like lectins/glucanases"/>
    <property type="match status" value="1"/>
</dbReference>
<feature type="region of interest" description="Disordered" evidence="4">
    <location>
        <begin position="2288"/>
        <end position="2333"/>
    </location>
</feature>
<feature type="region of interest" description="Disordered" evidence="4">
    <location>
        <begin position="1197"/>
        <end position="1268"/>
    </location>
</feature>
<dbReference type="OMA" id="NMPINES"/>
<feature type="compositionally biased region" description="Polar residues" evidence="4">
    <location>
        <begin position="119"/>
        <end position="128"/>
    </location>
</feature>
<evidence type="ECO:0008006" key="9">
    <source>
        <dbReference type="Google" id="ProtNLM"/>
    </source>
</evidence>
<dbReference type="OrthoDB" id="26681at2759"/>
<feature type="region of interest" description="Disordered" evidence="4">
    <location>
        <begin position="2049"/>
        <end position="2083"/>
    </location>
</feature>
<evidence type="ECO:0000256" key="4">
    <source>
        <dbReference type="SAM" id="MobiDB-lite"/>
    </source>
</evidence>
<dbReference type="InterPro" id="IPR036372">
    <property type="entry name" value="BEACH_dom_sf"/>
</dbReference>
<keyword evidence="2" id="KW-0677">Repeat</keyword>